<dbReference type="Gene3D" id="3.90.76.10">
    <property type="entry name" value="Dipeptide-binding Protein, Domain 1"/>
    <property type="match status" value="1"/>
</dbReference>
<evidence type="ECO:0000256" key="3">
    <source>
        <dbReference type="ARBA" id="ARBA00022448"/>
    </source>
</evidence>
<reference evidence="6" key="1">
    <citation type="journal article" date="2021" name="PeerJ">
        <title>Extensive microbial diversity within the chicken gut microbiome revealed by metagenomics and culture.</title>
        <authorList>
            <person name="Gilroy R."/>
            <person name="Ravi A."/>
            <person name="Getino M."/>
            <person name="Pursley I."/>
            <person name="Horton D.L."/>
            <person name="Alikhan N.F."/>
            <person name="Baker D."/>
            <person name="Gharbi K."/>
            <person name="Hall N."/>
            <person name="Watson M."/>
            <person name="Adriaenssens E.M."/>
            <person name="Foster-Nyarko E."/>
            <person name="Jarju S."/>
            <person name="Secka A."/>
            <person name="Antonio M."/>
            <person name="Oren A."/>
            <person name="Chaudhuri R.R."/>
            <person name="La Ragione R."/>
            <person name="Hildebrand F."/>
            <person name="Pallen M.J."/>
        </authorList>
    </citation>
    <scope>NUCLEOTIDE SEQUENCE</scope>
    <source>
        <strain evidence="6">ChiHjej13B12-24818</strain>
    </source>
</reference>
<dbReference type="Gene3D" id="3.10.105.10">
    <property type="entry name" value="Dipeptide-binding Protein, Domain 3"/>
    <property type="match status" value="1"/>
</dbReference>
<evidence type="ECO:0000313" key="7">
    <source>
        <dbReference type="Proteomes" id="UP000823823"/>
    </source>
</evidence>
<comment type="caution">
    <text evidence="6">The sequence shown here is derived from an EMBL/GenBank/DDBJ whole genome shotgun (WGS) entry which is preliminary data.</text>
</comment>
<proteinExistence type="inferred from homology"/>
<reference evidence="6" key="2">
    <citation type="submission" date="2021-04" db="EMBL/GenBank/DDBJ databases">
        <authorList>
            <person name="Gilroy R."/>
        </authorList>
    </citation>
    <scope>NUCLEOTIDE SEQUENCE</scope>
    <source>
        <strain evidence="6">ChiHjej13B12-24818</strain>
    </source>
</reference>
<evidence type="ECO:0000256" key="4">
    <source>
        <dbReference type="ARBA" id="ARBA00022729"/>
    </source>
</evidence>
<dbReference type="AlphaFoldDB" id="A0A9D2RPT6"/>
<dbReference type="Pfam" id="PF00496">
    <property type="entry name" value="SBP_bac_5"/>
    <property type="match status" value="1"/>
</dbReference>
<comment type="similarity">
    <text evidence="2">Belongs to the bacterial solute-binding protein 5 family.</text>
</comment>
<name>A0A9D2RPT6_9MICO</name>
<comment type="subcellular location">
    <subcellularLocation>
        <location evidence="1">Cell envelope</location>
    </subcellularLocation>
</comment>
<evidence type="ECO:0000313" key="6">
    <source>
        <dbReference type="EMBL" id="HJB10237.1"/>
    </source>
</evidence>
<keyword evidence="3" id="KW-0813">Transport</keyword>
<dbReference type="InterPro" id="IPR000914">
    <property type="entry name" value="SBP_5_dom"/>
</dbReference>
<evidence type="ECO:0000259" key="5">
    <source>
        <dbReference type="Pfam" id="PF00496"/>
    </source>
</evidence>
<feature type="domain" description="Solute-binding protein family 5" evidence="5">
    <location>
        <begin position="93"/>
        <end position="451"/>
    </location>
</feature>
<gene>
    <name evidence="6" type="ORF">H9786_06860</name>
</gene>
<dbReference type="GO" id="GO:1904680">
    <property type="term" value="F:peptide transmembrane transporter activity"/>
    <property type="evidence" value="ECO:0007669"/>
    <property type="project" value="TreeGrafter"/>
</dbReference>
<protein>
    <submittedName>
        <fullName evidence="6">Peptide ABC transporter substrate-binding protein</fullName>
    </submittedName>
</protein>
<dbReference type="PANTHER" id="PTHR30290:SF10">
    <property type="entry name" value="PERIPLASMIC OLIGOPEPTIDE-BINDING PROTEIN-RELATED"/>
    <property type="match status" value="1"/>
</dbReference>
<dbReference type="GO" id="GO:0030313">
    <property type="term" value="C:cell envelope"/>
    <property type="evidence" value="ECO:0007669"/>
    <property type="project" value="UniProtKB-SubCell"/>
</dbReference>
<evidence type="ECO:0000256" key="1">
    <source>
        <dbReference type="ARBA" id="ARBA00004196"/>
    </source>
</evidence>
<dbReference type="EMBL" id="DWZH01000050">
    <property type="protein sequence ID" value="HJB10237.1"/>
    <property type="molecule type" value="Genomic_DNA"/>
</dbReference>
<dbReference type="GO" id="GO:0015833">
    <property type="term" value="P:peptide transport"/>
    <property type="evidence" value="ECO:0007669"/>
    <property type="project" value="TreeGrafter"/>
</dbReference>
<dbReference type="Gene3D" id="3.40.190.10">
    <property type="entry name" value="Periplasmic binding protein-like II"/>
    <property type="match status" value="1"/>
</dbReference>
<dbReference type="CDD" id="cd08504">
    <property type="entry name" value="PBP2_OppA"/>
    <property type="match status" value="1"/>
</dbReference>
<accession>A0A9D2RPT6</accession>
<evidence type="ECO:0000256" key="2">
    <source>
        <dbReference type="ARBA" id="ARBA00005695"/>
    </source>
</evidence>
<keyword evidence="4" id="KW-0732">Signal</keyword>
<organism evidence="6 7">
    <name type="scientific">Candidatus Brachybacterium merdavium</name>
    <dbReference type="NCBI Taxonomy" id="2838513"/>
    <lineage>
        <taxon>Bacteria</taxon>
        <taxon>Bacillati</taxon>
        <taxon>Actinomycetota</taxon>
        <taxon>Actinomycetes</taxon>
        <taxon>Micrococcales</taxon>
        <taxon>Dermabacteraceae</taxon>
        <taxon>Brachybacterium</taxon>
    </lineage>
</organism>
<dbReference type="PANTHER" id="PTHR30290">
    <property type="entry name" value="PERIPLASMIC BINDING COMPONENT OF ABC TRANSPORTER"/>
    <property type="match status" value="1"/>
</dbReference>
<dbReference type="Proteomes" id="UP000823823">
    <property type="component" value="Unassembled WGS sequence"/>
</dbReference>
<sequence length="585" mass="63563">MAVISNSSHFNRRALLGAGIGGAGLLATGCSIFDSTSGGGAEGGAGEQGPAITIARTSDIDSLDPHYVNSSMYILPASMMEGLVMQDEAGSDVVPALAESWDVSEDELTYTFHLREANWSNGDPISADDAVWSFQRLLSPTGAGSGYTTGASSYLPSAQIKGAADYQSGALDSWDDVGISAPDESTVVIELEDPNPDLLLNMTHYSMSVLHPATVEAEPQDWTLPENWVGNGPYVLTNWVPNSTLEMEKNPEYWDADNVQVQRITVQLAGELTTQTLAFRNDELDIIGVTGETLQTDPDLEESTVRVDGYSTFYLQSMWGGHEAIQDQRVRRALSMAIDREAMTATNAGIVAAGSLIPDSVPGWSEELLVPFDPDGARALLEEAGILDDLPGLRIQAGYEEPILAIMREGLIDVLGIEVTIDVLEEGVHAETRWQAYEDTSSMSYYYGSFAGVSTMTNWILNIFGSDHVRQFSMPYEAWEELQAVQGDESQEGPEIAAEVEEILSTRSTDEAQQFAELAEDAVITLDEDQRVQKFIEAAKLREELAYTVPLAWGAQLLAGSDRLGGIQLRPSPEGYYYKHLTVSE</sequence>
<dbReference type="InterPro" id="IPR039424">
    <property type="entry name" value="SBP_5"/>
</dbReference>
<dbReference type="SUPFAM" id="SSF53850">
    <property type="entry name" value="Periplasmic binding protein-like II"/>
    <property type="match status" value="1"/>
</dbReference>